<evidence type="ECO:0000313" key="15">
    <source>
        <dbReference type="Proteomes" id="UP000460221"/>
    </source>
</evidence>
<sequence length="258" mass="26361">MTAADVHLNTGAMAVHALPPDETIEFATHLEDCPVCAAEMLGFGEATAMLGAAVAVTPPASLRENVLNMIRTIPQLPPLLPTEPVAPAEPAPAAAEQPVRTGPRHAREAAQKRWFRRTSAFIAAAAVVAALAIGTIVIVNRNSAPPTAAECVAEATDTRVIPVSAGTNAVARYSASCSAATVDPTSLPALPTGQVYQLWVLRGAAARSVGVMTQPTGATEPLTATVGAGDTNLGISVEPGPQGSQQPTEGSVIWVADL</sequence>
<comment type="caution">
    <text evidence="14">The sequence shown here is derived from an EMBL/GenBank/DDBJ whole genome shotgun (WGS) entry which is preliminary data.</text>
</comment>
<dbReference type="InterPro" id="IPR041916">
    <property type="entry name" value="Anti_sigma_zinc_sf"/>
</dbReference>
<evidence type="ECO:0000256" key="1">
    <source>
        <dbReference type="ARBA" id="ARBA00004167"/>
    </source>
</evidence>
<dbReference type="InterPro" id="IPR051474">
    <property type="entry name" value="Anti-sigma-K/W_factor"/>
</dbReference>
<evidence type="ECO:0000259" key="13">
    <source>
        <dbReference type="Pfam" id="PF10099"/>
    </source>
</evidence>
<dbReference type="EMBL" id="WLYK01000008">
    <property type="protein sequence ID" value="MTD16052.1"/>
    <property type="molecule type" value="Genomic_DNA"/>
</dbReference>
<evidence type="ECO:0000256" key="6">
    <source>
        <dbReference type="ARBA" id="ARBA00023015"/>
    </source>
</evidence>
<feature type="region of interest" description="Disordered" evidence="11">
    <location>
        <begin position="81"/>
        <end position="104"/>
    </location>
</feature>
<dbReference type="Gene3D" id="1.10.10.1320">
    <property type="entry name" value="Anti-sigma factor, zinc-finger domain"/>
    <property type="match status" value="1"/>
</dbReference>
<evidence type="ECO:0000256" key="4">
    <source>
        <dbReference type="ARBA" id="ARBA00022692"/>
    </source>
</evidence>
<evidence type="ECO:0000256" key="9">
    <source>
        <dbReference type="ARBA" id="ARBA00029829"/>
    </source>
</evidence>
<protein>
    <recommendedName>
        <fullName evidence="10">Regulator of SigK</fullName>
    </recommendedName>
    <alternativeName>
        <fullName evidence="9">Sigma-K anti-sigma factor RskA</fullName>
    </alternativeName>
</protein>
<dbReference type="AlphaFoldDB" id="A0A7K1FPI1"/>
<keyword evidence="8" id="KW-0804">Transcription</keyword>
<evidence type="ECO:0000256" key="2">
    <source>
        <dbReference type="ARBA" id="ARBA00004236"/>
    </source>
</evidence>
<dbReference type="RefSeq" id="WP_154770032.1">
    <property type="nucleotide sequence ID" value="NZ_WLYK01000008.1"/>
</dbReference>
<dbReference type="GO" id="GO:0005886">
    <property type="term" value="C:plasma membrane"/>
    <property type="evidence" value="ECO:0007669"/>
    <property type="project" value="UniProtKB-SubCell"/>
</dbReference>
<keyword evidence="5 12" id="KW-1133">Transmembrane helix</keyword>
<evidence type="ECO:0000256" key="12">
    <source>
        <dbReference type="SAM" id="Phobius"/>
    </source>
</evidence>
<evidence type="ECO:0000256" key="10">
    <source>
        <dbReference type="ARBA" id="ARBA00030803"/>
    </source>
</evidence>
<keyword evidence="7 12" id="KW-0472">Membrane</keyword>
<keyword evidence="15" id="KW-1185">Reference proteome</keyword>
<feature type="transmembrane region" description="Helical" evidence="12">
    <location>
        <begin position="120"/>
        <end position="139"/>
    </location>
</feature>
<reference evidence="14 15" key="1">
    <citation type="submission" date="2019-11" db="EMBL/GenBank/DDBJ databases">
        <authorList>
            <person name="Jiang L.-Q."/>
        </authorList>
    </citation>
    <scope>NUCLEOTIDE SEQUENCE [LARGE SCALE GENOMIC DNA]</scope>
    <source>
        <strain evidence="14 15">YIM 132087</strain>
    </source>
</reference>
<dbReference type="InterPro" id="IPR018764">
    <property type="entry name" value="RskA_C"/>
</dbReference>
<dbReference type="PANTHER" id="PTHR37461">
    <property type="entry name" value="ANTI-SIGMA-K FACTOR RSKA"/>
    <property type="match status" value="1"/>
</dbReference>
<evidence type="ECO:0000256" key="3">
    <source>
        <dbReference type="ARBA" id="ARBA00022475"/>
    </source>
</evidence>
<dbReference type="PANTHER" id="PTHR37461:SF1">
    <property type="entry name" value="ANTI-SIGMA-K FACTOR RSKA"/>
    <property type="match status" value="1"/>
</dbReference>
<name>A0A7K1FPI1_9ACTN</name>
<dbReference type="Pfam" id="PF10099">
    <property type="entry name" value="RskA_C"/>
    <property type="match status" value="1"/>
</dbReference>
<keyword evidence="4 12" id="KW-0812">Transmembrane</keyword>
<accession>A0A7K1FPI1</accession>
<organism evidence="14 15">
    <name type="scientific">Nakamurella alba</name>
    <dbReference type="NCBI Taxonomy" id="2665158"/>
    <lineage>
        <taxon>Bacteria</taxon>
        <taxon>Bacillati</taxon>
        <taxon>Actinomycetota</taxon>
        <taxon>Actinomycetes</taxon>
        <taxon>Nakamurellales</taxon>
        <taxon>Nakamurellaceae</taxon>
        <taxon>Nakamurella</taxon>
    </lineage>
</organism>
<comment type="subcellular location">
    <subcellularLocation>
        <location evidence="2">Cell membrane</location>
    </subcellularLocation>
    <subcellularLocation>
        <location evidence="1">Membrane</location>
        <topology evidence="1">Single-pass membrane protein</topology>
    </subcellularLocation>
</comment>
<proteinExistence type="predicted"/>
<dbReference type="Proteomes" id="UP000460221">
    <property type="component" value="Unassembled WGS sequence"/>
</dbReference>
<evidence type="ECO:0000256" key="7">
    <source>
        <dbReference type="ARBA" id="ARBA00023136"/>
    </source>
</evidence>
<gene>
    <name evidence="14" type="ORF">GIS00_19120</name>
</gene>
<feature type="domain" description="Anti-sigma K factor RskA C-terminal" evidence="13">
    <location>
        <begin position="122"/>
        <end position="251"/>
    </location>
</feature>
<feature type="compositionally biased region" description="Low complexity" evidence="11">
    <location>
        <begin position="82"/>
        <end position="98"/>
    </location>
</feature>
<evidence type="ECO:0000256" key="8">
    <source>
        <dbReference type="ARBA" id="ARBA00023163"/>
    </source>
</evidence>
<evidence type="ECO:0000256" key="5">
    <source>
        <dbReference type="ARBA" id="ARBA00022989"/>
    </source>
</evidence>
<keyword evidence="6" id="KW-0805">Transcription regulation</keyword>
<evidence type="ECO:0000313" key="14">
    <source>
        <dbReference type="EMBL" id="MTD16052.1"/>
    </source>
</evidence>
<keyword evidence="3" id="KW-1003">Cell membrane</keyword>
<evidence type="ECO:0000256" key="11">
    <source>
        <dbReference type="SAM" id="MobiDB-lite"/>
    </source>
</evidence>
<dbReference type="GO" id="GO:0016989">
    <property type="term" value="F:sigma factor antagonist activity"/>
    <property type="evidence" value="ECO:0007669"/>
    <property type="project" value="TreeGrafter"/>
</dbReference>
<dbReference type="GO" id="GO:0006417">
    <property type="term" value="P:regulation of translation"/>
    <property type="evidence" value="ECO:0007669"/>
    <property type="project" value="TreeGrafter"/>
</dbReference>